<dbReference type="GeneID" id="64471049"/>
<evidence type="ECO:0000256" key="1">
    <source>
        <dbReference type="SAM" id="MobiDB-lite"/>
    </source>
</evidence>
<evidence type="ECO:0000313" key="3">
    <source>
        <dbReference type="Proteomes" id="UP000264086"/>
    </source>
</evidence>
<organism evidence="2 3">
    <name type="scientific">Streptomyces phage Hank144</name>
    <dbReference type="NCBI Taxonomy" id="2301573"/>
    <lineage>
        <taxon>Viruses</taxon>
        <taxon>Duplodnaviria</taxon>
        <taxon>Heunggongvirae</taxon>
        <taxon>Uroviricota</taxon>
        <taxon>Caudoviricetes</taxon>
        <taxon>Arquatrovirinae</taxon>
        <taxon>Janusvirus</taxon>
        <taxon>Janusvirus hank144</taxon>
    </lineage>
</organism>
<dbReference type="KEGG" id="vg:64471049"/>
<feature type="compositionally biased region" description="Basic and acidic residues" evidence="1">
    <location>
        <begin position="80"/>
        <end position="90"/>
    </location>
</feature>
<accession>A0A385DR13</accession>
<evidence type="ECO:0000313" key="2">
    <source>
        <dbReference type="EMBL" id="AXQ61132.1"/>
    </source>
</evidence>
<dbReference type="Proteomes" id="UP000264086">
    <property type="component" value="Segment"/>
</dbReference>
<dbReference type="RefSeq" id="YP_010055130.1">
    <property type="nucleotide sequence ID" value="NC_054661.1"/>
</dbReference>
<name>A0A385DR13_9CAUD</name>
<protein>
    <submittedName>
        <fullName evidence="2">Uncharacterized protein</fullName>
    </submittedName>
</protein>
<feature type="region of interest" description="Disordered" evidence="1">
    <location>
        <begin position="1"/>
        <end position="90"/>
    </location>
</feature>
<sequence>MGCHTGEGSSIGSRRDPGPNCPSRTVRKRNAPQGAGNGRTTGKGRKYRPPLRGRGRARKGPSAKPPARGPLRQGLHLRRPATDGRHLHTRSECATVAPATNERERDMNCGICSSPATHYFATVGQGNQGRCYEHAMRFGYPEYLVELNPPKPALRQSGYIINFNDGEGNEDEVAMVWPFAEELAAWWVDNIVGCGETEAEWLISDAIYDSYRPQYLEKASATVEVTHVTCLTLV</sequence>
<dbReference type="EMBL" id="MH669004">
    <property type="protein sequence ID" value="AXQ61132.1"/>
    <property type="molecule type" value="Genomic_DNA"/>
</dbReference>
<gene>
    <name evidence="2" type="primary">78</name>
    <name evidence="2" type="ORF">SEA_HANK144_78</name>
</gene>
<proteinExistence type="predicted"/>
<keyword evidence="3" id="KW-1185">Reference proteome</keyword>
<reference evidence="2 3" key="1">
    <citation type="submission" date="2018-07" db="EMBL/GenBank/DDBJ databases">
        <authorList>
            <person name="Amani N.Z."/>
            <person name="Ambroziak M.E."/>
            <person name="Biju A."/>
            <person name="Bushnell W."/>
            <person name="Calia C.N."/>
            <person name="Chen Y.J."/>
            <person name="Hill L.T."/>
            <person name="Karpinska S."/>
            <person name="Martinez K.C."/>
            <person name="Medwid J.R."/>
            <person name="Nguyen C."/>
            <person name="Oliver A."/>
            <person name="Pham J.P."/>
            <person name="Ramsey M.R."/>
            <person name="Ravi S."/>
            <person name="Sardina J.R."/>
            <person name="Senecal S.L."/>
            <person name="Sheen J."/>
            <person name="Shende N.V."/>
            <person name="Shi C.Y."/>
            <person name="Stuart L.C."/>
            <person name="Vu L."/>
            <person name="Wang L.Q."/>
            <person name="West L.J."/>
            <person name="Westgaard A.C."/>
            <person name="Liu R.B."/>
            <person name="Pierce E.C."/>
            <person name="Mohan S."/>
            <person name="Pogliano J."/>
            <person name="Delesalle V.A."/>
            <person name="Garlena R.A."/>
            <person name="Russell D.A."/>
            <person name="Pope W.H."/>
            <person name="Jacobs-Sera D."/>
            <person name="Hatfull G.F."/>
        </authorList>
    </citation>
    <scope>NUCLEOTIDE SEQUENCE [LARGE SCALE GENOMIC DNA]</scope>
</reference>
<feature type="compositionally biased region" description="Basic residues" evidence="1">
    <location>
        <begin position="42"/>
        <end position="61"/>
    </location>
</feature>